<dbReference type="PROSITE" id="PS00028">
    <property type="entry name" value="ZINC_FINGER_C2H2_1"/>
    <property type="match status" value="1"/>
</dbReference>
<keyword evidence="4" id="KW-0862">Zinc</keyword>
<feature type="region of interest" description="Disordered" evidence="5">
    <location>
        <begin position="1"/>
        <end position="131"/>
    </location>
</feature>
<feature type="compositionally biased region" description="Acidic residues" evidence="5">
    <location>
        <begin position="103"/>
        <end position="112"/>
    </location>
</feature>
<dbReference type="GO" id="GO:0005634">
    <property type="term" value="C:nucleus"/>
    <property type="evidence" value="ECO:0007669"/>
    <property type="project" value="UniProtKB-SubCell"/>
</dbReference>
<evidence type="ECO:0000313" key="9">
    <source>
        <dbReference type="Proteomes" id="UP000317494"/>
    </source>
</evidence>
<accession>A0A507D8T1</accession>
<keyword evidence="4" id="KW-0479">Metal-binding</keyword>
<evidence type="ECO:0000313" key="10">
    <source>
        <dbReference type="Proteomes" id="UP000320475"/>
    </source>
</evidence>
<dbReference type="InterPro" id="IPR036322">
    <property type="entry name" value="WD40_repeat_dom_sf"/>
</dbReference>
<dbReference type="InterPro" id="IPR015943">
    <property type="entry name" value="WD40/YVTN_repeat-like_dom_sf"/>
</dbReference>
<feature type="compositionally biased region" description="Acidic residues" evidence="5">
    <location>
        <begin position="262"/>
        <end position="273"/>
    </location>
</feature>
<feature type="domain" description="C2H2-type" evidence="6">
    <location>
        <begin position="574"/>
        <end position="603"/>
    </location>
</feature>
<dbReference type="STRING" id="286115.A0A507D8T1"/>
<dbReference type="InterPro" id="IPR052416">
    <property type="entry name" value="GTF3C_component"/>
</dbReference>
<keyword evidence="2" id="KW-0804">Transcription</keyword>
<feature type="compositionally biased region" description="Acidic residues" evidence="5">
    <location>
        <begin position="17"/>
        <end position="34"/>
    </location>
</feature>
<feature type="compositionally biased region" description="Basic residues" evidence="5">
    <location>
        <begin position="195"/>
        <end position="207"/>
    </location>
</feature>
<dbReference type="Proteomes" id="UP000317494">
    <property type="component" value="Unassembled WGS sequence"/>
</dbReference>
<sequence length="1343" mass="149290">MRLRKRSGDLSAKWSENEDNEAEVDSMSSEDDEFVPNPYDFSDGKRRTREEQLRTAASSNEAGTKTPDSRALPETDDKAKTVRQRRSTSKAPVKDGSNRNKEDQDDDEDLVEPDNSNATPKPRRGTTALPKDFQISAELRLRKSHPAYQLLHDKLKEAFDSLLVPYTDVLVEELRVNPAGAPYSRKGPRVDHRVAKWNRRSRSRTTSRSRSGSRGVASEDENHWGIDSRRPAQRGAVADHPESGHKGAASKKRKRKTRKDGEGEESDSEDEDGEINKSPNGVYLEMIKLPSPTAPSSGQDSKIPKTDISEGDVCVSIVPDNSSDKVSDGIASRSKGHTPRVLGSSLNNGSGSECNGVAIAVTNINSIAEGSSSSSSGNQHDQDKESESKATVASMPSTPAEPSAKRKRGRPPKIGNRSNATTPSTCKKAATISAGDVNDEETPRGRTIPQRRASIAANKKLPQSGRRGKSTTRKRIIESDEDPLEENELIDVKDETCSSSSDNDLAPQKPPKCRPPPRKKQKIGSSASRDVSASAKDKGKDKIDAPPRPILIDETIKNVLVVQQVLVEGGDLRYKCVVPCCDKDFLNVNGLKYHMQNHVHEVLEVLAWAFPSTPDNAPVGSGETLYKYDRREATYPLIMMDRIRQDIRPLYDNMRAENFPVLLEEYSLLIPGLTNPSYHGILLGFAREHQTAYEKRIRRLRKNIGDLAATEGNLSTASTPSVPRKPKRSKKGKEKATDGDEAKPSPRSKIPEAGVGGRPPGKKTLFPNDFAKKSSQPIPTLNQLEPLMTTEWTDKLAFDEFRPMLAHYVMLSPEQAVDYKPTGPPDYNISVAASENGPATAPHRLPLFESHPFESCGDDKSSHSFFLLNTGCAIWGLDWAPGIESADETQYLAVAGYRGTMNAHHVLGHRQIPSGPDDKSMKGIIQFWSLGRQITDTKKGPSEEPPVHPKLEMCLAHDFGDVFSLEWCPYGGYESLAMYANKMNQQNLRRLGLLAVSFGDGLTRVLAIPEPRELRRAFHMDDDDNAPFYVKCNHCVLELGLPNTMLWKLSWGGHSRLATATTNGTVQIWSMDEAAEQYRAMSEGKVEGVDIDPLCNFYCHDSVVIALKYRDELSRIYDSEWRSRGTFDGSIPKPNQLVTSGTDGKVILHDLRMPTVNVQIARFRAFLTGLTYASHNNVILFPDNEHIVRQTFMGVEDFKGARNKEEDEVINKNTSSWLMYCKGYIWQLECSRFIPFVAAASSDGTLRIANVNRSAMLRSTKPVVVPVYRMEWKPDENLYTFYEHLEIEDQPLTKNKPDHPLNTLFPQNVTIQRVAWSPNRVCASWVATGGRNGLVRLESVFNL</sequence>
<feature type="compositionally biased region" description="Basic and acidic residues" evidence="5">
    <location>
        <begin position="734"/>
        <end position="744"/>
    </location>
</feature>
<feature type="compositionally biased region" description="Basic residues" evidence="5">
    <location>
        <begin position="724"/>
        <end position="733"/>
    </location>
</feature>
<dbReference type="EMBL" id="QEAM01000200">
    <property type="protein sequence ID" value="TPX44059.1"/>
    <property type="molecule type" value="Genomic_DNA"/>
</dbReference>
<organism evidence="8 9">
    <name type="scientific">Synchytrium endobioticum</name>
    <dbReference type="NCBI Taxonomy" id="286115"/>
    <lineage>
        <taxon>Eukaryota</taxon>
        <taxon>Fungi</taxon>
        <taxon>Fungi incertae sedis</taxon>
        <taxon>Chytridiomycota</taxon>
        <taxon>Chytridiomycota incertae sedis</taxon>
        <taxon>Chytridiomycetes</taxon>
        <taxon>Synchytriales</taxon>
        <taxon>Synchytriaceae</taxon>
        <taxon>Synchytrium</taxon>
    </lineage>
</organism>
<keyword evidence="4" id="KW-0863">Zinc-finger</keyword>
<name>A0A507D8T1_9FUNG</name>
<dbReference type="Gene3D" id="2.130.10.10">
    <property type="entry name" value="YVTN repeat-like/Quinoprotein amine dehydrogenase"/>
    <property type="match status" value="2"/>
</dbReference>
<evidence type="ECO:0000313" key="8">
    <source>
        <dbReference type="EMBL" id="TPX47841.1"/>
    </source>
</evidence>
<evidence type="ECO:0000313" key="7">
    <source>
        <dbReference type="EMBL" id="TPX44059.1"/>
    </source>
</evidence>
<feature type="region of interest" description="Disordered" evidence="5">
    <location>
        <begin position="368"/>
        <end position="547"/>
    </location>
</feature>
<evidence type="ECO:0000256" key="2">
    <source>
        <dbReference type="ARBA" id="ARBA00023163"/>
    </source>
</evidence>
<feature type="compositionally biased region" description="Basic and acidic residues" evidence="5">
    <location>
        <begin position="535"/>
        <end position="545"/>
    </location>
</feature>
<feature type="compositionally biased region" description="Basic residues" evidence="5">
    <location>
        <begin position="248"/>
        <end position="258"/>
    </location>
</feature>
<evidence type="ECO:0000256" key="4">
    <source>
        <dbReference type="PROSITE-ProRule" id="PRU00042"/>
    </source>
</evidence>
<dbReference type="PANTHER" id="PTHR15052">
    <property type="entry name" value="RNA POLYMERASE III TRANSCRIPTION INITIATION FACTOR COMPLEX SUBUNIT"/>
    <property type="match status" value="1"/>
</dbReference>
<evidence type="ECO:0000256" key="5">
    <source>
        <dbReference type="SAM" id="MobiDB-lite"/>
    </source>
</evidence>
<evidence type="ECO:0000259" key="6">
    <source>
        <dbReference type="PROSITE" id="PS50157"/>
    </source>
</evidence>
<dbReference type="PROSITE" id="PS50157">
    <property type="entry name" value="ZINC_FINGER_C2H2_2"/>
    <property type="match status" value="1"/>
</dbReference>
<dbReference type="VEuPathDB" id="FungiDB:SeMB42_g03180"/>
<dbReference type="PANTHER" id="PTHR15052:SF2">
    <property type="entry name" value="GENERAL TRANSCRIPTION FACTOR 3C POLYPEPTIDE 2"/>
    <property type="match status" value="1"/>
</dbReference>
<feature type="region of interest" description="Disordered" evidence="5">
    <location>
        <begin position="711"/>
        <end position="778"/>
    </location>
</feature>
<feature type="region of interest" description="Disordered" evidence="5">
    <location>
        <begin position="177"/>
        <end position="354"/>
    </location>
</feature>
<feature type="compositionally biased region" description="Basic and acidic residues" evidence="5">
    <location>
        <begin position="220"/>
        <end position="230"/>
    </location>
</feature>
<feature type="compositionally biased region" description="Basic and acidic residues" evidence="5">
    <location>
        <begin position="92"/>
        <end position="102"/>
    </location>
</feature>
<evidence type="ECO:0000256" key="1">
    <source>
        <dbReference type="ARBA" id="ARBA00004123"/>
    </source>
</evidence>
<comment type="caution">
    <text evidence="8">The sequence shown here is derived from an EMBL/GenBank/DDBJ whole genome shotgun (WGS) entry which is preliminary data.</text>
</comment>
<comment type="subcellular location">
    <subcellularLocation>
        <location evidence="1">Nucleus</location>
    </subcellularLocation>
</comment>
<dbReference type="EMBL" id="QEAN01000109">
    <property type="protein sequence ID" value="TPX47841.1"/>
    <property type="molecule type" value="Genomic_DNA"/>
</dbReference>
<dbReference type="OrthoDB" id="4703at2759"/>
<dbReference type="GO" id="GO:0000127">
    <property type="term" value="C:transcription factor TFIIIC complex"/>
    <property type="evidence" value="ECO:0007669"/>
    <property type="project" value="TreeGrafter"/>
</dbReference>
<dbReference type="InterPro" id="IPR001680">
    <property type="entry name" value="WD40_rpt"/>
</dbReference>
<proteinExistence type="predicted"/>
<gene>
    <name evidence="7" type="ORF">SeLEV6574_g04743</name>
    <name evidence="8" type="ORF">SeMB42_g03180</name>
</gene>
<dbReference type="GO" id="GO:0006383">
    <property type="term" value="P:transcription by RNA polymerase III"/>
    <property type="evidence" value="ECO:0007669"/>
    <property type="project" value="TreeGrafter"/>
</dbReference>
<feature type="compositionally biased region" description="Acidic residues" evidence="5">
    <location>
        <begin position="479"/>
        <end position="489"/>
    </location>
</feature>
<feature type="compositionally biased region" description="Basic and acidic residues" evidence="5">
    <location>
        <begin position="42"/>
        <end position="53"/>
    </location>
</feature>
<dbReference type="SUPFAM" id="SSF50978">
    <property type="entry name" value="WD40 repeat-like"/>
    <property type="match status" value="1"/>
</dbReference>
<keyword evidence="3" id="KW-0539">Nucleus</keyword>
<dbReference type="GO" id="GO:0008270">
    <property type="term" value="F:zinc ion binding"/>
    <property type="evidence" value="ECO:0007669"/>
    <property type="project" value="UniProtKB-KW"/>
</dbReference>
<feature type="compositionally biased region" description="Basic residues" evidence="5">
    <location>
        <begin position="511"/>
        <end position="522"/>
    </location>
</feature>
<protein>
    <recommendedName>
        <fullName evidence="6">C2H2-type domain-containing protein</fullName>
    </recommendedName>
</protein>
<dbReference type="Proteomes" id="UP000320475">
    <property type="component" value="Unassembled WGS sequence"/>
</dbReference>
<dbReference type="InterPro" id="IPR013087">
    <property type="entry name" value="Znf_C2H2_type"/>
</dbReference>
<feature type="compositionally biased region" description="Basic and acidic residues" evidence="5">
    <location>
        <begin position="67"/>
        <end position="80"/>
    </location>
</feature>
<reference evidence="9 10" key="1">
    <citation type="journal article" date="2019" name="Sci. Rep.">
        <title>Comparative genomics of chytrid fungi reveal insights into the obligate biotrophic and pathogenic lifestyle of Synchytrium endobioticum.</title>
        <authorList>
            <person name="van de Vossenberg B.T.L.H."/>
            <person name="Warris S."/>
            <person name="Nguyen H.D.T."/>
            <person name="van Gent-Pelzer M.P.E."/>
            <person name="Joly D.L."/>
            <person name="van de Geest H.C."/>
            <person name="Bonants P.J.M."/>
            <person name="Smith D.S."/>
            <person name="Levesque C.A."/>
            <person name="van der Lee T.A.J."/>
        </authorList>
    </citation>
    <scope>NUCLEOTIDE SEQUENCE [LARGE SCALE GENOMIC DNA]</scope>
    <source>
        <strain evidence="7 10">LEV6574</strain>
        <strain evidence="8 9">MB42</strain>
    </source>
</reference>
<keyword evidence="9" id="KW-1185">Reference proteome</keyword>
<feature type="compositionally biased region" description="Polar residues" evidence="5">
    <location>
        <begin position="416"/>
        <end position="425"/>
    </location>
</feature>
<evidence type="ECO:0000256" key="3">
    <source>
        <dbReference type="ARBA" id="ARBA00023242"/>
    </source>
</evidence>
<dbReference type="SMART" id="SM00320">
    <property type="entry name" value="WD40"/>
    <property type="match status" value="5"/>
</dbReference>
<feature type="compositionally biased region" description="Low complexity" evidence="5">
    <location>
        <begin position="342"/>
        <end position="352"/>
    </location>
</feature>